<comment type="caution">
    <text evidence="2">The sequence shown here is derived from an EMBL/GenBank/DDBJ whole genome shotgun (WGS) entry which is preliminary data.</text>
</comment>
<dbReference type="AlphaFoldDB" id="A0A370U977"/>
<evidence type="ECO:0000313" key="2">
    <source>
        <dbReference type="EMBL" id="RDL44340.1"/>
    </source>
</evidence>
<dbReference type="Proteomes" id="UP000254326">
    <property type="component" value="Unassembled WGS sequence"/>
</dbReference>
<evidence type="ECO:0000313" key="3">
    <source>
        <dbReference type="Proteomes" id="UP000254326"/>
    </source>
</evidence>
<feature type="compositionally biased region" description="Polar residues" evidence="1">
    <location>
        <begin position="142"/>
        <end position="152"/>
    </location>
</feature>
<keyword evidence="3" id="KW-1185">Reference proteome</keyword>
<sequence length="282" mass="32540">MQFTIYLNQPRALEWRLNLAQAVFFSYLYESQSWCDSQVIDEDVYYWMSKEKVMEELPVLTDKPDTIKRYLSALEQANLINRKVIGNRIFISITAKGKLWNRKKLSESGREKNPPLSDQVGKKIPPKQGKKSPLSREKNPPYHNTNDQPTNDQNKESKPKKTAKPSLHSRMIERYSNSIPESSIDDALEHRKAKGAANTERSHTMFFDEVLQCSQELQITPSAVIDIVIQRDWKGINTEWVRNHLRQARPAAPVVQNQPMIAPPNSRQAVSDSITNIHDTDW</sequence>
<protein>
    <submittedName>
        <fullName evidence="2">Uncharacterized protein</fullName>
    </submittedName>
</protein>
<proteinExistence type="predicted"/>
<feature type="region of interest" description="Disordered" evidence="1">
    <location>
        <begin position="257"/>
        <end position="282"/>
    </location>
</feature>
<name>A0A370U977_9GAMM</name>
<reference evidence="2 3" key="1">
    <citation type="submission" date="2018-06" db="EMBL/GenBank/DDBJ databases">
        <title>Marinomonas sp. YLB-05 draft genome sequence.</title>
        <authorList>
            <person name="Yu L."/>
            <person name="Tang X."/>
        </authorList>
    </citation>
    <scope>NUCLEOTIDE SEQUENCE [LARGE SCALE GENOMIC DNA]</scope>
    <source>
        <strain evidence="2 3">YLB-05</strain>
    </source>
</reference>
<organism evidence="2 3">
    <name type="scientific">Marinomonas piezotolerans</name>
    <dbReference type="NCBI Taxonomy" id="2213058"/>
    <lineage>
        <taxon>Bacteria</taxon>
        <taxon>Pseudomonadati</taxon>
        <taxon>Pseudomonadota</taxon>
        <taxon>Gammaproteobacteria</taxon>
        <taxon>Oceanospirillales</taxon>
        <taxon>Oceanospirillaceae</taxon>
        <taxon>Marinomonas</taxon>
    </lineage>
</organism>
<gene>
    <name evidence="2" type="ORF">DN730_08010</name>
</gene>
<dbReference type="EMBL" id="QKRA01000003">
    <property type="protein sequence ID" value="RDL44340.1"/>
    <property type="molecule type" value="Genomic_DNA"/>
</dbReference>
<accession>A0A370U977</accession>
<evidence type="ECO:0000256" key="1">
    <source>
        <dbReference type="SAM" id="MobiDB-lite"/>
    </source>
</evidence>
<feature type="region of interest" description="Disordered" evidence="1">
    <location>
        <begin position="105"/>
        <end position="184"/>
    </location>
</feature>